<evidence type="ECO:0000256" key="1">
    <source>
        <dbReference type="SAM" id="MobiDB-lite"/>
    </source>
</evidence>
<feature type="signal peptide" evidence="2">
    <location>
        <begin position="1"/>
        <end position="30"/>
    </location>
</feature>
<evidence type="ECO:0000313" key="4">
    <source>
        <dbReference type="Proteomes" id="UP001305606"/>
    </source>
</evidence>
<keyword evidence="2" id="KW-0732">Signal</keyword>
<feature type="region of interest" description="Disordered" evidence="1">
    <location>
        <begin position="85"/>
        <end position="104"/>
    </location>
</feature>
<reference evidence="3 4" key="1">
    <citation type="submission" date="2023-02" db="EMBL/GenBank/DDBJ databases">
        <title>Streptomyces sp. SCA4-21 with antifungal activity against Fusarium oxysporum f. sp. cubense, Streptomyces sp. SCA2-17 with antifungal activity against Fusarium oxysporum f. sp. cubense.</title>
        <authorList>
            <person name="Qi D."/>
        </authorList>
    </citation>
    <scope>NUCLEOTIDE SEQUENCE [LARGE SCALE GENOMIC DNA]</scope>
    <source>
        <strain evidence="3 4">SCA4-21</strain>
    </source>
</reference>
<dbReference type="RefSeq" id="WP_311037729.1">
    <property type="nucleotide sequence ID" value="NZ_CP117522.1"/>
</dbReference>
<protein>
    <recommendedName>
        <fullName evidence="5">Secreted protein</fullName>
    </recommendedName>
</protein>
<proteinExistence type="predicted"/>
<evidence type="ECO:0000256" key="2">
    <source>
        <dbReference type="SAM" id="SignalP"/>
    </source>
</evidence>
<name>A0ABY9V4C9_9ACTN</name>
<sequence length="104" mass="10735">MRPTRIRTAIALGMSAGAVAWTAAAFPATASSQTTASEDAWREAGHYDTTAACWRAGETGVRRHTWDEYKCRPGRGDNDVTLWAKGGGSGAGGARPLATGPAAG</sequence>
<evidence type="ECO:0008006" key="5">
    <source>
        <dbReference type="Google" id="ProtNLM"/>
    </source>
</evidence>
<organism evidence="3 4">
    <name type="scientific">Streptomyces luomodiensis</name>
    <dbReference type="NCBI Taxonomy" id="3026192"/>
    <lineage>
        <taxon>Bacteria</taxon>
        <taxon>Bacillati</taxon>
        <taxon>Actinomycetota</taxon>
        <taxon>Actinomycetes</taxon>
        <taxon>Kitasatosporales</taxon>
        <taxon>Streptomycetaceae</taxon>
        <taxon>Streptomyces</taxon>
    </lineage>
</organism>
<evidence type="ECO:0000313" key="3">
    <source>
        <dbReference type="EMBL" id="WNE99127.1"/>
    </source>
</evidence>
<accession>A0ABY9V4C9</accession>
<dbReference type="Proteomes" id="UP001305606">
    <property type="component" value="Chromosome"/>
</dbReference>
<keyword evidence="4" id="KW-1185">Reference proteome</keyword>
<feature type="chain" id="PRO_5046488079" description="Secreted protein" evidence="2">
    <location>
        <begin position="31"/>
        <end position="104"/>
    </location>
</feature>
<gene>
    <name evidence="3" type="ORF">PS467_29275</name>
</gene>
<dbReference type="EMBL" id="CP117522">
    <property type="protein sequence ID" value="WNE99127.1"/>
    <property type="molecule type" value="Genomic_DNA"/>
</dbReference>